<evidence type="ECO:0000256" key="2">
    <source>
        <dbReference type="ARBA" id="ARBA00004236"/>
    </source>
</evidence>
<feature type="domain" description="Penicillin-binding protein dimerisation" evidence="13">
    <location>
        <begin position="64"/>
        <end position="329"/>
    </location>
</feature>
<name>A0A9D2KMX7_9FIRM</name>
<keyword evidence="4" id="KW-1003">Cell membrane</keyword>
<dbReference type="EMBL" id="DWZA01000029">
    <property type="protein sequence ID" value="HJA70599.1"/>
    <property type="molecule type" value="Genomic_DNA"/>
</dbReference>
<dbReference type="Proteomes" id="UP000823900">
    <property type="component" value="Unassembled WGS sequence"/>
</dbReference>
<evidence type="ECO:0000313" key="14">
    <source>
        <dbReference type="EMBL" id="HJA70599.1"/>
    </source>
</evidence>
<evidence type="ECO:0000256" key="7">
    <source>
        <dbReference type="ARBA" id="ARBA00022984"/>
    </source>
</evidence>
<dbReference type="GO" id="GO:0005886">
    <property type="term" value="C:plasma membrane"/>
    <property type="evidence" value="ECO:0007669"/>
    <property type="project" value="UniProtKB-SubCell"/>
</dbReference>
<sequence>MFSDLFEVIKEFFRKLFSSRLTALGALFFCMFLGLVGHLFQLQIVHGEEYLDEYIQITEKEVTTPGTRGNIYDRNGNVLAYNELAYIVTIQDTGAYKTAAEKNAMILQLVQILDQHGASVEGRFEVAIDANGDMVYTSSSEAARKRFLRDFYGRSSVDELDDPNGRYPTAITAREVFERRKEYYGLDQMKDEKGNPIVLADDVALDIINIRYTMDLTAYRRYEATPIASYVDEETVVDIKEHRAELQGVEIEESTVRVYNDSIYFAPIIGYTGKVQEDQLEELRKTDDSYELTDIVGRIGIEAAMETTLQGKKGKQRIAVDNMGRIMEVLSETEPEAGQDVYLTVDRDLQVGIYHLIEQQLAGILTGKIVNQGDEVNEGRDSSSRVIPVKDAYFQLINNNVLNMSHFFADDASEVEKGIASTFLSSKERIMGDIRAELYSSHPTPLKDLPRDMYAYMLYIKTYLQDPTIGILAADSEMDREDPAYVGWRDETISLREYLYAGIANTWIDTTKLETGSKYSNADDIYSVLVEYVLTELEDNTVFHKKIYQYLIEDNVITGRDLCLALYDQGVLAYDESEINNLRANGPNYAYTFIKNKIASLEITPAQLALEPCTAGCVVTDVNTGEVLALVTYPSYDNNRLSGTMDSAYYTQLLNDLSNPLYNNATQALKAPGSTFKPITAVAALEEGVVSLTEQIECTGEYKEVSPTIRCWIFPGRHGTETIVEGIQNSCNYFFNEMAHRLSTDEEGNYVQSLGMEKIQKYAAMFGLDHTSGVEISEISPHISTEDPERSAMGQGTHEYANIQLARYVAAVANRGTVYELSLIDKVTDSNGNLLKDYTPEVYSHIDIAESTWDAVQQGMRQVITESSSNKIFNDLEVNIAGKTGTAQESRTRANHAFFISYGPYENPEISVTVNIPYGYSSGNAASLAKNVYRFYYGYTDLDYIQNTGAQEPSNVEIRD</sequence>
<dbReference type="Gene3D" id="3.40.710.10">
    <property type="entry name" value="DD-peptidase/beta-lactamase superfamily"/>
    <property type="match status" value="1"/>
</dbReference>
<evidence type="ECO:0000256" key="8">
    <source>
        <dbReference type="ARBA" id="ARBA00022989"/>
    </source>
</evidence>
<dbReference type="Pfam" id="PF03717">
    <property type="entry name" value="PBP_dimer"/>
    <property type="match status" value="1"/>
</dbReference>
<protein>
    <submittedName>
        <fullName evidence="14">Penicillin-binding protein</fullName>
    </submittedName>
</protein>
<dbReference type="InterPro" id="IPR001460">
    <property type="entry name" value="PCN-bd_Tpept"/>
</dbReference>
<reference evidence="14" key="1">
    <citation type="journal article" date="2021" name="PeerJ">
        <title>Extensive microbial diversity within the chicken gut microbiome revealed by metagenomics and culture.</title>
        <authorList>
            <person name="Gilroy R."/>
            <person name="Ravi A."/>
            <person name="Getino M."/>
            <person name="Pursley I."/>
            <person name="Horton D.L."/>
            <person name="Alikhan N.F."/>
            <person name="Baker D."/>
            <person name="Gharbi K."/>
            <person name="Hall N."/>
            <person name="Watson M."/>
            <person name="Adriaenssens E.M."/>
            <person name="Foster-Nyarko E."/>
            <person name="Jarju S."/>
            <person name="Secka A."/>
            <person name="Antonio M."/>
            <person name="Oren A."/>
            <person name="Chaudhuri R.R."/>
            <person name="La Ragione R."/>
            <person name="Hildebrand F."/>
            <person name="Pallen M.J."/>
        </authorList>
    </citation>
    <scope>NUCLEOTIDE SEQUENCE</scope>
    <source>
        <strain evidence="14">CHK178-16964</strain>
    </source>
</reference>
<reference evidence="14" key="2">
    <citation type="submission" date="2021-04" db="EMBL/GenBank/DDBJ databases">
        <authorList>
            <person name="Gilroy R."/>
        </authorList>
    </citation>
    <scope>NUCLEOTIDE SEQUENCE</scope>
    <source>
        <strain evidence="14">CHK178-16964</strain>
    </source>
</reference>
<dbReference type="GO" id="GO:0009252">
    <property type="term" value="P:peptidoglycan biosynthetic process"/>
    <property type="evidence" value="ECO:0007669"/>
    <property type="project" value="UniProtKB-KW"/>
</dbReference>
<evidence type="ECO:0000256" key="3">
    <source>
        <dbReference type="ARBA" id="ARBA00007171"/>
    </source>
</evidence>
<dbReference type="GO" id="GO:0008360">
    <property type="term" value="P:regulation of cell shape"/>
    <property type="evidence" value="ECO:0007669"/>
    <property type="project" value="UniProtKB-KW"/>
</dbReference>
<feature type="transmembrane region" description="Helical" evidence="11">
    <location>
        <begin position="21"/>
        <end position="40"/>
    </location>
</feature>
<dbReference type="InterPro" id="IPR005311">
    <property type="entry name" value="PBP_dimer"/>
</dbReference>
<evidence type="ECO:0000256" key="10">
    <source>
        <dbReference type="ARBA" id="ARBA00023316"/>
    </source>
</evidence>
<keyword evidence="9 11" id="KW-0472">Membrane</keyword>
<dbReference type="Gene3D" id="3.90.1310.10">
    <property type="entry name" value="Penicillin-binding protein 2a (Domain 2)"/>
    <property type="match status" value="1"/>
</dbReference>
<dbReference type="Pfam" id="PF00905">
    <property type="entry name" value="Transpeptidase"/>
    <property type="match status" value="1"/>
</dbReference>
<keyword evidence="10" id="KW-0961">Cell wall biogenesis/degradation</keyword>
<proteinExistence type="inferred from homology"/>
<feature type="domain" description="Penicillin-binding protein transpeptidase" evidence="12">
    <location>
        <begin position="616"/>
        <end position="932"/>
    </location>
</feature>
<evidence type="ECO:0000259" key="13">
    <source>
        <dbReference type="Pfam" id="PF03717"/>
    </source>
</evidence>
<dbReference type="GO" id="GO:0071972">
    <property type="term" value="F:peptidoglycan L,D-transpeptidase activity"/>
    <property type="evidence" value="ECO:0007669"/>
    <property type="project" value="TreeGrafter"/>
</dbReference>
<comment type="subcellular location">
    <subcellularLocation>
        <location evidence="2">Cell membrane</location>
    </subcellularLocation>
    <subcellularLocation>
        <location evidence="1">Membrane</location>
        <topology evidence="1">Single-pass membrane protein</topology>
    </subcellularLocation>
</comment>
<dbReference type="AlphaFoldDB" id="A0A9D2KMX7"/>
<dbReference type="GO" id="GO:0071555">
    <property type="term" value="P:cell wall organization"/>
    <property type="evidence" value="ECO:0007669"/>
    <property type="project" value="UniProtKB-KW"/>
</dbReference>
<evidence type="ECO:0000256" key="9">
    <source>
        <dbReference type="ARBA" id="ARBA00023136"/>
    </source>
</evidence>
<accession>A0A9D2KMX7</accession>
<evidence type="ECO:0000259" key="12">
    <source>
        <dbReference type="Pfam" id="PF00905"/>
    </source>
</evidence>
<dbReference type="InterPro" id="IPR050515">
    <property type="entry name" value="Beta-lactam/transpept"/>
</dbReference>
<organism evidence="14 15">
    <name type="scientific">Candidatus Lachnoclostridium stercoravium</name>
    <dbReference type="NCBI Taxonomy" id="2838633"/>
    <lineage>
        <taxon>Bacteria</taxon>
        <taxon>Bacillati</taxon>
        <taxon>Bacillota</taxon>
        <taxon>Clostridia</taxon>
        <taxon>Lachnospirales</taxon>
        <taxon>Lachnospiraceae</taxon>
    </lineage>
</organism>
<comment type="caution">
    <text evidence="14">The sequence shown here is derived from an EMBL/GenBank/DDBJ whole genome shotgun (WGS) entry which is preliminary data.</text>
</comment>
<dbReference type="GO" id="GO:0008658">
    <property type="term" value="F:penicillin binding"/>
    <property type="evidence" value="ECO:0007669"/>
    <property type="project" value="InterPro"/>
</dbReference>
<keyword evidence="5 11" id="KW-0812">Transmembrane</keyword>
<evidence type="ECO:0000256" key="4">
    <source>
        <dbReference type="ARBA" id="ARBA00022475"/>
    </source>
</evidence>
<comment type="similarity">
    <text evidence="3">Belongs to the transpeptidase family.</text>
</comment>
<keyword evidence="8 11" id="KW-1133">Transmembrane helix</keyword>
<evidence type="ECO:0000256" key="6">
    <source>
        <dbReference type="ARBA" id="ARBA00022960"/>
    </source>
</evidence>
<dbReference type="PANTHER" id="PTHR30627">
    <property type="entry name" value="PEPTIDOGLYCAN D,D-TRANSPEPTIDASE"/>
    <property type="match status" value="1"/>
</dbReference>
<evidence type="ECO:0000313" key="15">
    <source>
        <dbReference type="Proteomes" id="UP000823900"/>
    </source>
</evidence>
<dbReference type="SUPFAM" id="SSF56601">
    <property type="entry name" value="beta-lactamase/transpeptidase-like"/>
    <property type="match status" value="1"/>
</dbReference>
<dbReference type="Gene3D" id="1.10.10.1230">
    <property type="entry name" value="Penicillin-binding protein, N-terminal non-catalytic domain, head sub-domain"/>
    <property type="match status" value="1"/>
</dbReference>
<dbReference type="InterPro" id="IPR036138">
    <property type="entry name" value="PBP_dimer_sf"/>
</dbReference>
<dbReference type="SUPFAM" id="SSF56519">
    <property type="entry name" value="Penicillin binding protein dimerisation domain"/>
    <property type="match status" value="1"/>
</dbReference>
<gene>
    <name evidence="14" type="ORF">IAA07_03335</name>
</gene>
<dbReference type="PANTHER" id="PTHR30627:SF2">
    <property type="entry name" value="PEPTIDOGLYCAN D,D-TRANSPEPTIDASE MRDA"/>
    <property type="match status" value="1"/>
</dbReference>
<evidence type="ECO:0000256" key="11">
    <source>
        <dbReference type="SAM" id="Phobius"/>
    </source>
</evidence>
<keyword evidence="6" id="KW-0133">Cell shape</keyword>
<keyword evidence="7" id="KW-0573">Peptidoglycan synthesis</keyword>
<evidence type="ECO:0000256" key="1">
    <source>
        <dbReference type="ARBA" id="ARBA00004167"/>
    </source>
</evidence>
<evidence type="ECO:0000256" key="5">
    <source>
        <dbReference type="ARBA" id="ARBA00022692"/>
    </source>
</evidence>
<dbReference type="InterPro" id="IPR012338">
    <property type="entry name" value="Beta-lactam/transpept-like"/>
</dbReference>